<name>A0A927BFS1_9BACT</name>
<comment type="caution">
    <text evidence="1">The sequence shown here is derived from an EMBL/GenBank/DDBJ whole genome shotgun (WGS) entry which is preliminary data.</text>
</comment>
<dbReference type="InterPro" id="IPR011047">
    <property type="entry name" value="Quinoprotein_ADH-like_sf"/>
</dbReference>
<accession>A0A927BFS1</accession>
<organism evidence="1 2">
    <name type="scientific">Hymenobacter montanus</name>
    <dbReference type="NCBI Taxonomy" id="2771359"/>
    <lineage>
        <taxon>Bacteria</taxon>
        <taxon>Pseudomonadati</taxon>
        <taxon>Bacteroidota</taxon>
        <taxon>Cytophagia</taxon>
        <taxon>Cytophagales</taxon>
        <taxon>Hymenobacteraceae</taxon>
        <taxon>Hymenobacter</taxon>
    </lineage>
</organism>
<gene>
    <name evidence="1" type="ORF">IC235_15020</name>
</gene>
<dbReference type="AlphaFoldDB" id="A0A927BFS1"/>
<dbReference type="EMBL" id="JACXAD010000017">
    <property type="protein sequence ID" value="MBD2769202.1"/>
    <property type="molecule type" value="Genomic_DNA"/>
</dbReference>
<dbReference type="Proteomes" id="UP000612233">
    <property type="component" value="Unassembled WGS sequence"/>
</dbReference>
<evidence type="ECO:0000313" key="2">
    <source>
        <dbReference type="Proteomes" id="UP000612233"/>
    </source>
</evidence>
<sequence>MKLINQQSGASQLMLTGDKVLQLDLAAQAVIDIGSGKRISCPRVRQLDNNFYSMEVGRIIVYDSSLEPVRIISNPAIDPETTSLVSFSADKYILEVFHLSANSSVGLQKVMEFDNHSKLNETLMSSKLLNQNVRLNFRPENRYKPTYFRCSDFWGTQTYWEYSINENESLFSNEYFIYNDLLLFCTIENSRILPHDSLFFVVALDLKTGQFMWRRSLQAPPGLFDSTQGLFINVYGNRQRFGEQKYYQIFDVNNGGFYLGGLNYNGALYGVGPAVESINGDRLYFAGNHRFTDHNERKIPQMGCFNIAKRIIEFCEPILEAEELEPQQILFNNGLWYVRTADSQLFVFKE</sequence>
<evidence type="ECO:0000313" key="1">
    <source>
        <dbReference type="EMBL" id="MBD2769202.1"/>
    </source>
</evidence>
<proteinExistence type="predicted"/>
<dbReference type="SUPFAM" id="SSF50998">
    <property type="entry name" value="Quinoprotein alcohol dehydrogenase-like"/>
    <property type="match status" value="1"/>
</dbReference>
<dbReference type="RefSeq" id="WP_191006010.1">
    <property type="nucleotide sequence ID" value="NZ_JACXAD010000017.1"/>
</dbReference>
<reference evidence="1" key="1">
    <citation type="submission" date="2020-09" db="EMBL/GenBank/DDBJ databases">
        <authorList>
            <person name="Kim M.K."/>
        </authorList>
    </citation>
    <scope>NUCLEOTIDE SEQUENCE</scope>
    <source>
        <strain evidence="1">BT664</strain>
    </source>
</reference>
<keyword evidence="2" id="KW-1185">Reference proteome</keyword>
<protein>
    <submittedName>
        <fullName evidence="1">Uncharacterized protein</fullName>
    </submittedName>
</protein>